<dbReference type="Ensembl" id="ENSMAMT00000032814.2">
    <property type="protein sequence ID" value="ENSMAMP00000031981.1"/>
    <property type="gene ID" value="ENSMAMG00000021516.2"/>
</dbReference>
<dbReference type="OrthoDB" id="8897402at2759"/>
<protein>
    <submittedName>
        <fullName evidence="2">Zgc:162144</fullName>
    </submittedName>
</protein>
<organism evidence="2 3">
    <name type="scientific">Mastacembelus armatus</name>
    <name type="common">zig-zag eel</name>
    <dbReference type="NCBI Taxonomy" id="205130"/>
    <lineage>
        <taxon>Eukaryota</taxon>
        <taxon>Metazoa</taxon>
        <taxon>Chordata</taxon>
        <taxon>Craniata</taxon>
        <taxon>Vertebrata</taxon>
        <taxon>Euteleostomi</taxon>
        <taxon>Actinopterygii</taxon>
        <taxon>Neopterygii</taxon>
        <taxon>Teleostei</taxon>
        <taxon>Neoteleostei</taxon>
        <taxon>Acanthomorphata</taxon>
        <taxon>Anabantaria</taxon>
        <taxon>Synbranchiformes</taxon>
        <taxon>Mastacembelidae</taxon>
        <taxon>Mastacembelus</taxon>
    </lineage>
</organism>
<accession>A0A3Q3N8V0</accession>
<dbReference type="InterPro" id="IPR028092">
    <property type="entry name" value="RD3"/>
</dbReference>
<dbReference type="AlphaFoldDB" id="A0A3Q3N8V0"/>
<proteinExistence type="predicted"/>
<evidence type="ECO:0000256" key="1">
    <source>
        <dbReference type="SAM" id="MobiDB-lite"/>
    </source>
</evidence>
<feature type="compositionally biased region" description="Polar residues" evidence="1">
    <location>
        <begin position="60"/>
        <end position="70"/>
    </location>
</feature>
<feature type="compositionally biased region" description="Acidic residues" evidence="1">
    <location>
        <begin position="188"/>
        <end position="199"/>
    </location>
</feature>
<reference evidence="2" key="2">
    <citation type="submission" date="2025-09" db="UniProtKB">
        <authorList>
            <consortium name="Ensembl"/>
        </authorList>
    </citation>
    <scope>IDENTIFICATION</scope>
</reference>
<name>A0A3Q3N8V0_9TELE</name>
<feature type="region of interest" description="Disordered" evidence="1">
    <location>
        <begin position="171"/>
        <end position="226"/>
    </location>
</feature>
<keyword evidence="3" id="KW-1185">Reference proteome</keyword>
<dbReference type="GeneTree" id="ENSGT00390000002089"/>
<dbReference type="RefSeq" id="XP_026186853.1">
    <property type="nucleotide sequence ID" value="XM_026331068.1"/>
</dbReference>
<evidence type="ECO:0000313" key="3">
    <source>
        <dbReference type="Proteomes" id="UP000261640"/>
    </source>
</evidence>
<dbReference type="FunCoup" id="A0A3Q3N8V0">
    <property type="interactions" value="5"/>
</dbReference>
<evidence type="ECO:0000313" key="2">
    <source>
        <dbReference type="Ensembl" id="ENSMAMP00000031981.1"/>
    </source>
</evidence>
<dbReference type="Pfam" id="PF14473">
    <property type="entry name" value="RD3"/>
    <property type="match status" value="1"/>
</dbReference>
<dbReference type="GeneID" id="113144826"/>
<sequence>MFPWSAVFSLEPKVPGQRTTEELVTNTLMLELGAMVKHTERIRLERATEGRRRRRSSSSTADYSWLANTPTPQPYELTPNDLLELQDLCAKIPPAQCGPVIVRFRRLVSQMEPEVHEVPRLFRTVLRDCMDEMNKNEDIQREDTVFEKQQRSKSLSFVTFRTKFRTGHLFKGSGMRGSRGNLQQQVDWSDEEEDGEGEEEAIKARARKGRSRSMPEITPVEQSAQG</sequence>
<dbReference type="PANTHER" id="PTHR28489:SF4">
    <property type="entry name" value="PROTEIN RD3-LIKE"/>
    <property type="match status" value="1"/>
</dbReference>
<dbReference type="InParanoid" id="A0A3Q3N8V0"/>
<dbReference type="Proteomes" id="UP000261640">
    <property type="component" value="Unplaced"/>
</dbReference>
<feature type="region of interest" description="Disordered" evidence="1">
    <location>
        <begin position="45"/>
        <end position="70"/>
    </location>
</feature>
<dbReference type="PANTHER" id="PTHR28489">
    <property type="entry name" value="RENTINAL DEGENERATION 3-LIKE"/>
    <property type="match status" value="1"/>
</dbReference>
<reference evidence="2" key="1">
    <citation type="submission" date="2025-08" db="UniProtKB">
        <authorList>
            <consortium name="Ensembl"/>
        </authorList>
    </citation>
    <scope>IDENTIFICATION</scope>
</reference>